<gene>
    <name evidence="1" type="ORF">AJ85_20355</name>
</gene>
<organism evidence="1 2">
    <name type="scientific">Alkalihalobacillus alcalophilus ATCC 27647 = CGMCC 1.3604</name>
    <dbReference type="NCBI Taxonomy" id="1218173"/>
    <lineage>
        <taxon>Bacteria</taxon>
        <taxon>Bacillati</taxon>
        <taxon>Bacillota</taxon>
        <taxon>Bacilli</taxon>
        <taxon>Bacillales</taxon>
        <taxon>Bacillaceae</taxon>
        <taxon>Alkalihalobacillus</taxon>
    </lineage>
</organism>
<dbReference type="AlphaFoldDB" id="A0A4S4JUY8"/>
<name>A0A4S4JUY8_ALKAL</name>
<protein>
    <submittedName>
        <fullName evidence="1">Uncharacterized protein</fullName>
    </submittedName>
</protein>
<proteinExistence type="predicted"/>
<accession>A0A4S4JUY8</accession>
<dbReference type="RefSeq" id="WP_160173444.1">
    <property type="nucleotide sequence ID" value="NZ_ALPT02000123.1"/>
</dbReference>
<evidence type="ECO:0000313" key="1">
    <source>
        <dbReference type="EMBL" id="THG88963.1"/>
    </source>
</evidence>
<comment type="caution">
    <text evidence="1">The sequence shown here is derived from an EMBL/GenBank/DDBJ whole genome shotgun (WGS) entry which is preliminary data.</text>
</comment>
<dbReference type="EMBL" id="JALP01000281">
    <property type="protein sequence ID" value="THG88963.1"/>
    <property type="molecule type" value="Genomic_DNA"/>
</dbReference>
<evidence type="ECO:0000313" key="2">
    <source>
        <dbReference type="Proteomes" id="UP000297014"/>
    </source>
</evidence>
<dbReference type="Proteomes" id="UP000297014">
    <property type="component" value="Unassembled WGS sequence"/>
</dbReference>
<sequence>MKEHKLSNVTYEEQGESIVHEQVMEGYFQYGPHNEPVKQEEETPKTK</sequence>
<reference evidence="1 2" key="1">
    <citation type="submission" date="2014-01" db="EMBL/GenBank/DDBJ databases">
        <title>Draft genome sequencing of Bacillus alcalophilus CGMCC 1.3604.</title>
        <authorList>
            <person name="Yang J."/>
            <person name="Diao L."/>
            <person name="Yang S."/>
        </authorList>
    </citation>
    <scope>NUCLEOTIDE SEQUENCE [LARGE SCALE GENOMIC DNA]</scope>
    <source>
        <strain evidence="1 2">CGMCC 1.3604</strain>
    </source>
</reference>